<evidence type="ECO:0000313" key="3">
    <source>
        <dbReference type="Proteomes" id="UP001072034"/>
    </source>
</evidence>
<dbReference type="SUPFAM" id="SSF52540">
    <property type="entry name" value="P-loop containing nucleoside triphosphate hydrolases"/>
    <property type="match status" value="1"/>
</dbReference>
<evidence type="ECO:0000313" key="2">
    <source>
        <dbReference type="EMBL" id="MCZ0857397.1"/>
    </source>
</evidence>
<name>A0ABT4I822_9ACTO</name>
<evidence type="ECO:0000256" key="1">
    <source>
        <dbReference type="SAM" id="MobiDB-lite"/>
    </source>
</evidence>
<gene>
    <name evidence="2" type="ORF">OHJ16_04980</name>
</gene>
<keyword evidence="3" id="KW-1185">Reference proteome</keyword>
<dbReference type="CDD" id="cd01127">
    <property type="entry name" value="TrwB_TraG_TraD_VirD4"/>
    <property type="match status" value="1"/>
</dbReference>
<feature type="region of interest" description="Disordered" evidence="1">
    <location>
        <begin position="318"/>
        <end position="358"/>
    </location>
</feature>
<dbReference type="InterPro" id="IPR027417">
    <property type="entry name" value="P-loop_NTPase"/>
</dbReference>
<dbReference type="RefSeq" id="WP_268916998.1">
    <property type="nucleotide sequence ID" value="NZ_JAPTMY010000008.1"/>
</dbReference>
<reference evidence="2" key="1">
    <citation type="submission" date="2022-10" db="EMBL/GenBank/DDBJ databases">
        <title>Genome sequence of Actinomyces israelii ATCC 10048.</title>
        <authorList>
            <person name="Watt R.M."/>
            <person name="Tong W.M."/>
        </authorList>
    </citation>
    <scope>NUCLEOTIDE SEQUENCE</scope>
    <source>
        <strain evidence="2">ATCC 10048</strain>
    </source>
</reference>
<protein>
    <submittedName>
        <fullName evidence="2">Type IV secretory system conjugative DNA transfer family protein</fullName>
    </submittedName>
</protein>
<sequence>MVYPTRSKAIRDIASWIELEHTIRNDPTPPWGTGRRARSTRSTEQQDKQPERPLSGLSETRPAVQFWTKYDQLSDAQRLSWIAPVLNKLQAFLIRPHLRAVLGQSQPRFDLAELFTRRRIILVALNRGTLGPESARLLGSLVVGQIWPLILARASLPPARRHVVSVYIDEVQDFLSLPGDLADALAQARSLGVAFHIAHQYRAQLPPALRAGIDANVRNKIIFGLGAADAAEMAKHAAGLEAQDFQLLPRFSVYARTLHSGHTQPWAMARTLPLPPITSNPAHLTAASATRYGQNAKAVEEDTLQRLELKTPIGSNLTDPLSTSVTSPTAPASSGMAARTVIGRRPANRTGKTTRRTP</sequence>
<comment type="caution">
    <text evidence="2">The sequence shown here is derived from an EMBL/GenBank/DDBJ whole genome shotgun (WGS) entry which is preliminary data.</text>
</comment>
<dbReference type="Gene3D" id="3.40.50.300">
    <property type="entry name" value="P-loop containing nucleotide triphosphate hydrolases"/>
    <property type="match status" value="1"/>
</dbReference>
<dbReference type="Proteomes" id="UP001072034">
    <property type="component" value="Unassembled WGS sequence"/>
</dbReference>
<feature type="compositionally biased region" description="Low complexity" evidence="1">
    <location>
        <begin position="322"/>
        <end position="334"/>
    </location>
</feature>
<dbReference type="EMBL" id="JAPTMY010000008">
    <property type="protein sequence ID" value="MCZ0857397.1"/>
    <property type="molecule type" value="Genomic_DNA"/>
</dbReference>
<organism evidence="2 3">
    <name type="scientific">Actinomyces israelii</name>
    <dbReference type="NCBI Taxonomy" id="1659"/>
    <lineage>
        <taxon>Bacteria</taxon>
        <taxon>Bacillati</taxon>
        <taxon>Actinomycetota</taxon>
        <taxon>Actinomycetes</taxon>
        <taxon>Actinomycetales</taxon>
        <taxon>Actinomycetaceae</taxon>
        <taxon>Actinomyces</taxon>
    </lineage>
</organism>
<feature type="region of interest" description="Disordered" evidence="1">
    <location>
        <begin position="25"/>
        <end position="57"/>
    </location>
</feature>
<accession>A0ABT4I822</accession>
<proteinExistence type="predicted"/>